<accession>A0A2D0N3U0</accession>
<evidence type="ECO:0000256" key="6">
    <source>
        <dbReference type="ARBA" id="ARBA00023315"/>
    </source>
</evidence>
<gene>
    <name evidence="8" type="ORF">CRP01_27660</name>
</gene>
<keyword evidence="5" id="KW-0443">Lipid metabolism</keyword>
<dbReference type="Gene3D" id="2.160.10.10">
    <property type="entry name" value="Hexapeptide repeat proteins"/>
    <property type="match status" value="1"/>
</dbReference>
<keyword evidence="1" id="KW-0444">Lipid biosynthesis</keyword>
<name>A0A2D0N3U0_FLAN2</name>
<dbReference type="GO" id="GO:0009245">
    <property type="term" value="P:lipid A biosynthetic process"/>
    <property type="evidence" value="ECO:0007669"/>
    <property type="project" value="UniProtKB-KW"/>
</dbReference>
<dbReference type="GO" id="GO:0016410">
    <property type="term" value="F:N-acyltransferase activity"/>
    <property type="evidence" value="ECO:0007669"/>
    <property type="project" value="InterPro"/>
</dbReference>
<comment type="caution">
    <text evidence="8">The sequence shown here is derived from an EMBL/GenBank/DDBJ whole genome shotgun (WGS) entry which is preliminary data.</text>
</comment>
<dbReference type="OrthoDB" id="9784739at2"/>
<dbReference type="EMBL" id="PDUD01000033">
    <property type="protein sequence ID" value="PHN03175.1"/>
    <property type="molecule type" value="Genomic_DNA"/>
</dbReference>
<dbReference type="Proteomes" id="UP000223913">
    <property type="component" value="Unassembled WGS sequence"/>
</dbReference>
<dbReference type="Pfam" id="PF00132">
    <property type="entry name" value="Hexapep"/>
    <property type="match status" value="2"/>
</dbReference>
<organism evidence="8 9">
    <name type="scientific">Flavilitoribacter nigricans (strain ATCC 23147 / DSM 23189 / NBRC 102662 / NCIMB 1420 / SS-2)</name>
    <name type="common">Lewinella nigricans</name>
    <dbReference type="NCBI Taxonomy" id="1122177"/>
    <lineage>
        <taxon>Bacteria</taxon>
        <taxon>Pseudomonadati</taxon>
        <taxon>Bacteroidota</taxon>
        <taxon>Saprospiria</taxon>
        <taxon>Saprospirales</taxon>
        <taxon>Lewinellaceae</taxon>
        <taxon>Flavilitoribacter</taxon>
    </lineage>
</organism>
<evidence type="ECO:0000259" key="7">
    <source>
        <dbReference type="Pfam" id="PF04613"/>
    </source>
</evidence>
<dbReference type="NCBIfam" id="NF002060">
    <property type="entry name" value="PRK00892.1"/>
    <property type="match status" value="1"/>
</dbReference>
<evidence type="ECO:0000256" key="1">
    <source>
        <dbReference type="ARBA" id="ARBA00022516"/>
    </source>
</evidence>
<evidence type="ECO:0000256" key="2">
    <source>
        <dbReference type="ARBA" id="ARBA00022556"/>
    </source>
</evidence>
<dbReference type="InterPro" id="IPR011004">
    <property type="entry name" value="Trimer_LpxA-like_sf"/>
</dbReference>
<evidence type="ECO:0000256" key="3">
    <source>
        <dbReference type="ARBA" id="ARBA00022679"/>
    </source>
</evidence>
<evidence type="ECO:0000313" key="8">
    <source>
        <dbReference type="EMBL" id="PHN03175.1"/>
    </source>
</evidence>
<sequence length="310" mass="33788">MKLPEPVSVSKLAEMIGAKLIGDETLMATGINEIHQVEKGDISFVDVEKYYKKSLHSAASIIIINKKVKCPPSKALLVCDDPFEAYNELVLSYRPVPIQTQAVSDTAQIHESTIIEPNVVIGQHVKIGRNCHIHANVTIGEYTEIGDDVTIQSGCSIGADAFYFKRTPYGYQKWRSCGRVIIEDQVDIGVGCTVCRGVSGDTIIGMGTKLDAQIHIGHDVRIGQHCLIAAQVGIAGNTVLGDWVILYGQVGIAQNLKIGDKAIILAKSGVSKDLEAGKTYFGTPAGEVRTMYREMAALRHLPEFLANYYR</sequence>
<keyword evidence="9" id="KW-1185">Reference proteome</keyword>
<keyword evidence="3 8" id="KW-0808">Transferase</keyword>
<protein>
    <submittedName>
        <fullName evidence="8">UDP-3-O-(3-hydroxymyristoyl)glucosamine N-acyltransferase</fullName>
    </submittedName>
</protein>
<proteinExistence type="predicted"/>
<keyword evidence="2" id="KW-0441">Lipid A biosynthesis</keyword>
<dbReference type="CDD" id="cd03352">
    <property type="entry name" value="LbH_LpxD"/>
    <property type="match status" value="1"/>
</dbReference>
<dbReference type="InterPro" id="IPR020573">
    <property type="entry name" value="UDP_GlcNAc_AcTrfase_non-rep"/>
</dbReference>
<evidence type="ECO:0000256" key="4">
    <source>
        <dbReference type="ARBA" id="ARBA00022737"/>
    </source>
</evidence>
<keyword evidence="4" id="KW-0677">Repeat</keyword>
<dbReference type="Pfam" id="PF04613">
    <property type="entry name" value="LpxD"/>
    <property type="match status" value="1"/>
</dbReference>
<keyword evidence="6 8" id="KW-0012">Acyltransferase</keyword>
<feature type="domain" description="UDP-3-O-[3-hydroxymyristoyl] glucosamine N-acyltransferase non-repeat region" evidence="7">
    <location>
        <begin position="29"/>
        <end position="89"/>
    </location>
</feature>
<dbReference type="InterPro" id="IPR001451">
    <property type="entry name" value="Hexapep"/>
</dbReference>
<evidence type="ECO:0000313" key="9">
    <source>
        <dbReference type="Proteomes" id="UP000223913"/>
    </source>
</evidence>
<dbReference type="RefSeq" id="WP_099153302.1">
    <property type="nucleotide sequence ID" value="NZ_PDUD01000033.1"/>
</dbReference>
<evidence type="ECO:0000256" key="5">
    <source>
        <dbReference type="ARBA" id="ARBA00023098"/>
    </source>
</evidence>
<dbReference type="InterPro" id="IPR007691">
    <property type="entry name" value="LpxD"/>
</dbReference>
<dbReference type="PANTHER" id="PTHR43378">
    <property type="entry name" value="UDP-3-O-ACYLGLUCOSAMINE N-ACYLTRANSFERASE"/>
    <property type="match status" value="1"/>
</dbReference>
<dbReference type="AlphaFoldDB" id="A0A2D0N3U0"/>
<dbReference type="Gene3D" id="3.40.1390.10">
    <property type="entry name" value="MurE/MurF, N-terminal domain"/>
    <property type="match status" value="1"/>
</dbReference>
<reference evidence="8 9" key="1">
    <citation type="submission" date="2017-10" db="EMBL/GenBank/DDBJ databases">
        <title>The draft genome sequence of Lewinella nigricans NBRC 102662.</title>
        <authorList>
            <person name="Wang K."/>
        </authorList>
    </citation>
    <scope>NUCLEOTIDE SEQUENCE [LARGE SCALE GENOMIC DNA]</scope>
    <source>
        <strain evidence="8 9">NBRC 102662</strain>
    </source>
</reference>
<dbReference type="GO" id="GO:0016020">
    <property type="term" value="C:membrane"/>
    <property type="evidence" value="ECO:0007669"/>
    <property type="project" value="GOC"/>
</dbReference>
<dbReference type="SUPFAM" id="SSF51161">
    <property type="entry name" value="Trimeric LpxA-like enzymes"/>
    <property type="match status" value="1"/>
</dbReference>
<dbReference type="PANTHER" id="PTHR43378:SF2">
    <property type="entry name" value="UDP-3-O-ACYLGLUCOSAMINE N-ACYLTRANSFERASE 1, MITOCHONDRIAL-RELATED"/>
    <property type="match status" value="1"/>
</dbReference>